<feature type="compositionally biased region" description="Basic and acidic residues" evidence="1">
    <location>
        <begin position="47"/>
        <end position="72"/>
    </location>
</feature>
<organism evidence="2 3">
    <name type="scientific">Streptomyces cynarae</name>
    <dbReference type="NCBI Taxonomy" id="2981134"/>
    <lineage>
        <taxon>Bacteria</taxon>
        <taxon>Bacillati</taxon>
        <taxon>Actinomycetota</taxon>
        <taxon>Actinomycetes</taxon>
        <taxon>Kitasatosporales</taxon>
        <taxon>Streptomycetaceae</taxon>
        <taxon>Streptomyces</taxon>
    </lineage>
</organism>
<gene>
    <name evidence="2" type="ORF">N8I84_06345</name>
</gene>
<dbReference type="RefSeq" id="WP_263228634.1">
    <property type="nucleotide sequence ID" value="NZ_CP106793.1"/>
</dbReference>
<evidence type="ECO:0000256" key="1">
    <source>
        <dbReference type="SAM" id="MobiDB-lite"/>
    </source>
</evidence>
<name>A0ABY6DVK5_9ACTN</name>
<keyword evidence="3" id="KW-1185">Reference proteome</keyword>
<proteinExistence type="predicted"/>
<evidence type="ECO:0008006" key="4">
    <source>
        <dbReference type="Google" id="ProtNLM"/>
    </source>
</evidence>
<accession>A0ABY6DVK5</accession>
<protein>
    <recommendedName>
        <fullName evidence="4">Secreted protein</fullName>
    </recommendedName>
</protein>
<feature type="region of interest" description="Disordered" evidence="1">
    <location>
        <begin position="45"/>
        <end position="81"/>
    </location>
</feature>
<dbReference type="EMBL" id="CP106793">
    <property type="protein sequence ID" value="UXY18382.1"/>
    <property type="molecule type" value="Genomic_DNA"/>
</dbReference>
<evidence type="ECO:0000313" key="2">
    <source>
        <dbReference type="EMBL" id="UXY18382.1"/>
    </source>
</evidence>
<sequence>MSPESRTPFSLGPLARERYRKAGKLASLALVMAVGLATPAAAVGRGETVRPTDSCDHHTTDAGGDHDKDKCPKPKPPTPPAGCFDIDSVVHGETKYISAVCNGQVYVLTVAETGPDAGHAVSGWLPVGGPSNVIDATLAERDAVVYVSVLTADGRVQEGTCTTSGGNPGPGRPINVPCSFVTDFPTPPAS</sequence>
<evidence type="ECO:0000313" key="3">
    <source>
        <dbReference type="Proteomes" id="UP001061298"/>
    </source>
</evidence>
<reference evidence="2" key="1">
    <citation type="submission" date="2022-10" db="EMBL/GenBank/DDBJ databases">
        <authorList>
            <person name="Mo P."/>
        </authorList>
    </citation>
    <scope>NUCLEOTIDE SEQUENCE</scope>
    <source>
        <strain evidence="2">HUAS 13-4</strain>
    </source>
</reference>
<dbReference type="Proteomes" id="UP001061298">
    <property type="component" value="Chromosome"/>
</dbReference>